<dbReference type="InterPro" id="IPR007553">
    <property type="entry name" value="2-thiour_desulf"/>
</dbReference>
<evidence type="ECO:0000313" key="2">
    <source>
        <dbReference type="EMBL" id="MCD1293535.1"/>
    </source>
</evidence>
<dbReference type="Pfam" id="PF08349">
    <property type="entry name" value="DUF1722"/>
    <property type="match status" value="1"/>
</dbReference>
<dbReference type="PANTHER" id="PTHR30087">
    <property type="entry name" value="INNER MEMBRANE PROTEIN"/>
    <property type="match status" value="1"/>
</dbReference>
<name>A0AAP2W3V2_9EURY</name>
<dbReference type="EMBL" id="PGCK01000001">
    <property type="protein sequence ID" value="MCD1293535.1"/>
    <property type="molecule type" value="Genomic_DNA"/>
</dbReference>
<comment type="caution">
    <text evidence="2">The sequence shown here is derived from an EMBL/GenBank/DDBJ whole genome shotgun (WGS) entry which is preliminary data.</text>
</comment>
<accession>A0AAP2W3V2</accession>
<gene>
    <name evidence="2" type="ORF">CUJ83_00805</name>
</gene>
<protein>
    <submittedName>
        <fullName evidence="2">DUF1722 domain-containing protein</fullName>
    </submittedName>
</protein>
<dbReference type="InterPro" id="IPR013560">
    <property type="entry name" value="DUF1722"/>
</dbReference>
<proteinExistence type="predicted"/>
<dbReference type="RefSeq" id="WP_230739475.1">
    <property type="nucleotide sequence ID" value="NZ_PGCK01000001.1"/>
</dbReference>
<dbReference type="AlphaFoldDB" id="A0AAP2W3V2"/>
<reference evidence="2 3" key="1">
    <citation type="submission" date="2017-11" db="EMBL/GenBank/DDBJ databases">
        <title>Isolation and Characterization of Family Methanocellaceae Species from Potential Methane Hydrate Area Offshore Southwestern Taiwan.</title>
        <authorList>
            <person name="Zhang W.-L."/>
            <person name="Chen W.-C."/>
            <person name="Lai M.-C."/>
            <person name="Chen S.-C."/>
        </authorList>
    </citation>
    <scope>NUCLEOTIDE SEQUENCE [LARGE SCALE GENOMIC DNA]</scope>
    <source>
        <strain evidence="2 3">CWC-04</strain>
    </source>
</reference>
<keyword evidence="3" id="KW-1185">Reference proteome</keyword>
<organism evidence="2 3">
    <name type="scientific">Methanooceanicella nereidis</name>
    <dbReference type="NCBI Taxonomy" id="2052831"/>
    <lineage>
        <taxon>Archaea</taxon>
        <taxon>Methanobacteriati</taxon>
        <taxon>Methanobacteriota</taxon>
        <taxon>Stenosarchaea group</taxon>
        <taxon>Methanomicrobia</taxon>
        <taxon>Methanocellales</taxon>
        <taxon>Methanocellaceae</taxon>
        <taxon>Methanooceanicella</taxon>
    </lineage>
</organism>
<evidence type="ECO:0000259" key="1">
    <source>
        <dbReference type="Pfam" id="PF08349"/>
    </source>
</evidence>
<dbReference type="Proteomes" id="UP001320159">
    <property type="component" value="Unassembled WGS sequence"/>
</dbReference>
<dbReference type="PANTHER" id="PTHR30087:SF0">
    <property type="entry name" value="INNER MEMBRANE PROTEIN"/>
    <property type="match status" value="1"/>
</dbReference>
<evidence type="ECO:0000313" key="3">
    <source>
        <dbReference type="Proteomes" id="UP001320159"/>
    </source>
</evidence>
<sequence>MRTFPRPRVVVSACLEFEHVRYDGQMIPCRTVRELMDFVDFIKVCPEYEIGLGVPREPIRIVRSGDEYRLIQPKTERDVTKEMDEFTDNFMASLPDVDGFIFKSKSPTIGLKNIKVYRGAHDPNVVERRSGFFAQKILDRYHGYPIEEDQRLNNNKIKHNFLTALYAFADFRQVRESGSMEALHDFHNRNRYLFMAYSPALYMKMNGAFKDEKPIEKYFELLRELFADMPSHVEYIDVASTIFNRYDTRATDKEKSWFYEAMEKYEKNKISLNGLLESLLLFAEKFDDVEILKQTLFEPYPLELMPDVDTERDREYAIM</sequence>
<dbReference type="Pfam" id="PF04463">
    <property type="entry name" value="2-thiour_desulf"/>
    <property type="match status" value="1"/>
</dbReference>
<feature type="domain" description="DUF1722" evidence="1">
    <location>
        <begin position="192"/>
        <end position="301"/>
    </location>
</feature>